<evidence type="ECO:0000313" key="7">
    <source>
        <dbReference type="EMBL" id="XCC57364.1"/>
    </source>
</evidence>
<evidence type="ECO:0000256" key="3">
    <source>
        <dbReference type="ARBA" id="ARBA00022692"/>
    </source>
</evidence>
<dbReference type="RefSeq" id="WP_353438394.1">
    <property type="nucleotide sequence ID" value="NZ_CP099959.1"/>
</dbReference>
<evidence type="ECO:0000256" key="2">
    <source>
        <dbReference type="ARBA" id="ARBA00009190"/>
    </source>
</evidence>
<dbReference type="GO" id="GO:0016020">
    <property type="term" value="C:membrane"/>
    <property type="evidence" value="ECO:0007669"/>
    <property type="project" value="UniProtKB-SubCell"/>
</dbReference>
<dbReference type="PANTHER" id="PTHR12608:SF1">
    <property type="entry name" value="TRANSMEMBRANE PROTEIN 165"/>
    <property type="match status" value="1"/>
</dbReference>
<dbReference type="AlphaFoldDB" id="A0AAU8A130"/>
<proteinExistence type="inferred from homology"/>
<feature type="transmembrane region" description="Helical" evidence="6">
    <location>
        <begin position="100"/>
        <end position="118"/>
    </location>
</feature>
<accession>A0AAU8A130</accession>
<organism evidence="7">
    <name type="scientific">Polynucleobacter sp. UK-FUSCHL-C3</name>
    <dbReference type="NCBI Taxonomy" id="2955208"/>
    <lineage>
        <taxon>Bacteria</taxon>
        <taxon>Pseudomonadati</taxon>
        <taxon>Pseudomonadota</taxon>
        <taxon>Betaproteobacteria</taxon>
        <taxon>Burkholderiales</taxon>
        <taxon>Burkholderiaceae</taxon>
        <taxon>Polynucleobacter</taxon>
    </lineage>
</organism>
<evidence type="ECO:0000256" key="4">
    <source>
        <dbReference type="ARBA" id="ARBA00022989"/>
    </source>
</evidence>
<feature type="transmembrane region" description="Helical" evidence="6">
    <location>
        <begin position="171"/>
        <end position="190"/>
    </location>
</feature>
<dbReference type="EMBL" id="CP099959">
    <property type="protein sequence ID" value="XCC57364.1"/>
    <property type="molecule type" value="Genomic_DNA"/>
</dbReference>
<dbReference type="InterPro" id="IPR001727">
    <property type="entry name" value="GDT1-like"/>
</dbReference>
<comment type="similarity">
    <text evidence="2 6">Belongs to the GDT1 family.</text>
</comment>
<reference evidence="7" key="1">
    <citation type="submission" date="2022-06" db="EMBL/GenBank/DDBJ databases">
        <title>New Polynucleobacter species.</title>
        <authorList>
            <person name="Hahn M.W."/>
        </authorList>
    </citation>
    <scope>NUCLEOTIDE SEQUENCE</scope>
    <source>
        <strain evidence="7">UK-FUSCHL-C3</strain>
    </source>
</reference>
<name>A0AAU8A130_9BURK</name>
<feature type="transmembrane region" description="Helical" evidence="6">
    <location>
        <begin position="138"/>
        <end position="159"/>
    </location>
</feature>
<gene>
    <name evidence="7" type="ORF">NKE59_07655</name>
</gene>
<evidence type="ECO:0000256" key="6">
    <source>
        <dbReference type="RuleBase" id="RU365102"/>
    </source>
</evidence>
<feature type="transmembrane region" description="Helical" evidence="6">
    <location>
        <begin position="40"/>
        <end position="59"/>
    </location>
</feature>
<dbReference type="Pfam" id="PF01169">
    <property type="entry name" value="GDT1"/>
    <property type="match status" value="2"/>
</dbReference>
<comment type="subcellular location">
    <subcellularLocation>
        <location evidence="1 6">Membrane</location>
        <topology evidence="1 6">Multi-pass membrane protein</topology>
    </subcellularLocation>
</comment>
<sequence length="192" mass="20911">MDFSGLFISTGVVALAEIGDKTQLLSLMLAARYPKHAWPIVWGIFLATMVNHACAAYVGHWVAGFLSPDSLRWILGVGFLAIGLWLLIPDKLEEDENAKQAKGAWQIFILTTALFFLAEMGDKTQIATIALGAKYGSVLLVTVGTTLGMMLANAPAVWLGRQFTKRLPIKLVHWVAAIIFIALGLITLVWSS</sequence>
<protein>
    <recommendedName>
        <fullName evidence="6">GDT1 family protein</fullName>
    </recommendedName>
</protein>
<evidence type="ECO:0000256" key="1">
    <source>
        <dbReference type="ARBA" id="ARBA00004141"/>
    </source>
</evidence>
<keyword evidence="4 6" id="KW-1133">Transmembrane helix</keyword>
<evidence type="ECO:0000256" key="5">
    <source>
        <dbReference type="ARBA" id="ARBA00023136"/>
    </source>
</evidence>
<keyword evidence="5 6" id="KW-0472">Membrane</keyword>
<dbReference type="PANTHER" id="PTHR12608">
    <property type="entry name" value="TRANSMEMBRANE PROTEIN HTP-1 RELATED"/>
    <property type="match status" value="1"/>
</dbReference>
<keyword evidence="3 6" id="KW-0812">Transmembrane</keyword>
<feature type="transmembrane region" description="Helical" evidence="6">
    <location>
        <begin position="71"/>
        <end position="88"/>
    </location>
</feature>
<dbReference type="GO" id="GO:0046873">
    <property type="term" value="F:metal ion transmembrane transporter activity"/>
    <property type="evidence" value="ECO:0007669"/>
    <property type="project" value="InterPro"/>
</dbReference>